<evidence type="ECO:0008006" key="5">
    <source>
        <dbReference type="Google" id="ProtNLM"/>
    </source>
</evidence>
<evidence type="ECO:0000313" key="3">
    <source>
        <dbReference type="EMBL" id="KAL2641935.1"/>
    </source>
</evidence>
<sequence length="325" mass="35548">MAASLETSSLMDLMLKREIPETKPNGSVKVKSVRDRTSVTRAYSTYPLQFMVPKKAIPSDVNAVLVYALTFGGGIVSGDCIFFEVDVGADCTISLLTQGFTNVYKSVEGKTSRQIVQCSVESGGLLALLPDSVMCFATAKYSQVQSFNLAPDANLIFVDWLTSGRIARGECWSFDYFRSTNHVYIEKDTPLLLDSVCLEQGLGGPSISERMGDYHVIGLIFIYGPRLAQLRKTVQLNVQSLAAGALKTPQFTASGKGDKNRTQWPQQQQYPTPALFASCSTVGPEGEGLVVRAASTNTRLMYKFFREQLASLQSILGLLPYADNQ</sequence>
<keyword evidence="4" id="KW-1185">Reference proteome</keyword>
<name>A0ABD1Z2K0_9MARC</name>
<organism evidence="3 4">
    <name type="scientific">Riccia fluitans</name>
    <dbReference type="NCBI Taxonomy" id="41844"/>
    <lineage>
        <taxon>Eukaryota</taxon>
        <taxon>Viridiplantae</taxon>
        <taxon>Streptophyta</taxon>
        <taxon>Embryophyta</taxon>
        <taxon>Marchantiophyta</taxon>
        <taxon>Marchantiopsida</taxon>
        <taxon>Marchantiidae</taxon>
        <taxon>Marchantiales</taxon>
        <taxon>Ricciaceae</taxon>
        <taxon>Riccia</taxon>
    </lineage>
</organism>
<evidence type="ECO:0000313" key="4">
    <source>
        <dbReference type="Proteomes" id="UP001605036"/>
    </source>
</evidence>
<accession>A0ABD1Z2K0</accession>
<reference evidence="3 4" key="1">
    <citation type="submission" date="2024-09" db="EMBL/GenBank/DDBJ databases">
        <title>Chromosome-scale assembly of Riccia fluitans.</title>
        <authorList>
            <person name="Paukszto L."/>
            <person name="Sawicki J."/>
            <person name="Karawczyk K."/>
            <person name="Piernik-Szablinska J."/>
            <person name="Szczecinska M."/>
            <person name="Mazdziarz M."/>
        </authorList>
    </citation>
    <scope>NUCLEOTIDE SEQUENCE [LARGE SCALE GENOMIC DNA]</scope>
    <source>
        <strain evidence="3">Rf_01</strain>
        <tissue evidence="3">Aerial parts of the thallus</tissue>
    </source>
</reference>
<keyword evidence="2" id="KW-0143">Chaperone</keyword>
<dbReference type="AlphaFoldDB" id="A0ABD1Z2K0"/>
<dbReference type="PANTHER" id="PTHR33643:SF1">
    <property type="entry name" value="UREASE ACCESSORY PROTEIN D"/>
    <property type="match status" value="1"/>
</dbReference>
<dbReference type="InterPro" id="IPR002669">
    <property type="entry name" value="UreD"/>
</dbReference>
<evidence type="ECO:0000256" key="1">
    <source>
        <dbReference type="ARBA" id="ARBA00007177"/>
    </source>
</evidence>
<dbReference type="EMBL" id="JBHFFA010000002">
    <property type="protein sequence ID" value="KAL2641935.1"/>
    <property type="molecule type" value="Genomic_DNA"/>
</dbReference>
<dbReference type="Pfam" id="PF01774">
    <property type="entry name" value="UreD"/>
    <property type="match status" value="1"/>
</dbReference>
<comment type="caution">
    <text evidence="3">The sequence shown here is derived from an EMBL/GenBank/DDBJ whole genome shotgun (WGS) entry which is preliminary data.</text>
</comment>
<protein>
    <recommendedName>
        <fullName evidence="5">Urease accessory protein D</fullName>
    </recommendedName>
</protein>
<comment type="similarity">
    <text evidence="1">Belongs to the UreD family.</text>
</comment>
<gene>
    <name evidence="3" type="ORF">R1flu_009522</name>
</gene>
<dbReference type="PANTHER" id="PTHR33643">
    <property type="entry name" value="UREASE ACCESSORY PROTEIN D"/>
    <property type="match status" value="1"/>
</dbReference>
<dbReference type="HAMAP" id="MF_01384">
    <property type="entry name" value="UreD"/>
    <property type="match status" value="1"/>
</dbReference>
<evidence type="ECO:0000256" key="2">
    <source>
        <dbReference type="ARBA" id="ARBA00023186"/>
    </source>
</evidence>
<dbReference type="Proteomes" id="UP001605036">
    <property type="component" value="Unassembled WGS sequence"/>
</dbReference>
<proteinExistence type="inferred from homology"/>